<dbReference type="GO" id="GO:0030896">
    <property type="term" value="C:checkpoint clamp complex"/>
    <property type="evidence" value="ECO:0007669"/>
    <property type="project" value="InterPro"/>
</dbReference>
<name>A0A7F5RH57_AGRPL</name>
<dbReference type="GO" id="GO:0006289">
    <property type="term" value="P:nucleotide-excision repair"/>
    <property type="evidence" value="ECO:0007669"/>
    <property type="project" value="TreeGrafter"/>
</dbReference>
<keyword evidence="3" id="KW-0539">Nucleus</keyword>
<dbReference type="GO" id="GO:0000723">
    <property type="term" value="P:telomere maintenance"/>
    <property type="evidence" value="ECO:0007669"/>
    <property type="project" value="TreeGrafter"/>
</dbReference>
<comment type="subcellular location">
    <subcellularLocation>
        <location evidence="1">Nucleus</location>
    </subcellularLocation>
</comment>
<dbReference type="CTD" id="40598"/>
<dbReference type="PIRSF" id="PIRSF011312">
    <property type="entry name" value="Cell_cycle_HUS1"/>
    <property type="match status" value="1"/>
</dbReference>
<dbReference type="AlphaFoldDB" id="A0A7F5RH57"/>
<dbReference type="GO" id="GO:0044778">
    <property type="term" value="P:meiotic DNA integrity checkpoint signaling"/>
    <property type="evidence" value="ECO:0007669"/>
    <property type="project" value="TreeGrafter"/>
</dbReference>
<dbReference type="GO" id="GO:0035861">
    <property type="term" value="C:site of double-strand break"/>
    <property type="evidence" value="ECO:0007669"/>
    <property type="project" value="TreeGrafter"/>
</dbReference>
<dbReference type="GeneID" id="108732409"/>
<dbReference type="InterPro" id="IPR007150">
    <property type="entry name" value="HUS1/Mec3"/>
</dbReference>
<evidence type="ECO:0000256" key="4">
    <source>
        <dbReference type="PIRNR" id="PIRNR011312"/>
    </source>
</evidence>
<evidence type="ECO:0000313" key="6">
    <source>
        <dbReference type="RefSeq" id="XP_025835210.1"/>
    </source>
</evidence>
<evidence type="ECO:0000256" key="3">
    <source>
        <dbReference type="ARBA" id="ARBA00023242"/>
    </source>
</evidence>
<evidence type="ECO:0000313" key="5">
    <source>
        <dbReference type="Proteomes" id="UP000192223"/>
    </source>
</evidence>
<proteinExistence type="inferred from homology"/>
<dbReference type="Gene3D" id="3.70.10.10">
    <property type="match status" value="1"/>
</dbReference>
<organism evidence="5 6">
    <name type="scientific">Agrilus planipennis</name>
    <name type="common">Emerald ash borer</name>
    <name type="synonym">Agrilus marcopoli</name>
    <dbReference type="NCBI Taxonomy" id="224129"/>
    <lineage>
        <taxon>Eukaryota</taxon>
        <taxon>Metazoa</taxon>
        <taxon>Ecdysozoa</taxon>
        <taxon>Arthropoda</taxon>
        <taxon>Hexapoda</taxon>
        <taxon>Insecta</taxon>
        <taxon>Pterygota</taxon>
        <taxon>Neoptera</taxon>
        <taxon>Endopterygota</taxon>
        <taxon>Coleoptera</taxon>
        <taxon>Polyphaga</taxon>
        <taxon>Elateriformia</taxon>
        <taxon>Buprestoidea</taxon>
        <taxon>Buprestidae</taxon>
        <taxon>Agrilinae</taxon>
        <taxon>Agrilus</taxon>
    </lineage>
</organism>
<gene>
    <name evidence="6" type="primary">LOC108732409</name>
</gene>
<dbReference type="Pfam" id="PF04005">
    <property type="entry name" value="Hus1"/>
    <property type="match status" value="1"/>
</dbReference>
<dbReference type="PANTHER" id="PTHR12900:SF0">
    <property type="entry name" value="CHECKPOINT PROTEIN"/>
    <property type="match status" value="1"/>
</dbReference>
<protein>
    <recommendedName>
        <fullName evidence="4">Checkpoint protein</fullName>
    </recommendedName>
</protein>
<dbReference type="InterPro" id="IPR016580">
    <property type="entry name" value="HUS1"/>
</dbReference>
<dbReference type="KEGG" id="apln:108732409"/>
<dbReference type="GO" id="GO:0000724">
    <property type="term" value="P:double-strand break repair via homologous recombination"/>
    <property type="evidence" value="ECO:0007669"/>
    <property type="project" value="TreeGrafter"/>
</dbReference>
<dbReference type="PANTHER" id="PTHR12900">
    <property type="entry name" value="MITOTIC AND DNA DAMAGE CHECKPOINT PROTEIN HUS1"/>
    <property type="match status" value="1"/>
</dbReference>
<sequence length="291" mass="33131">MKFRGVMTDAIAMKDFMNVAVAVSKLAKECVMRITKRKVYFIISEEDAGPRRPLVWCELPVNFYFSEYILEGVNEDYNEIYLSFATGMLSRSLSTLKQNPKSLKVKLTNKQTPCLTLEIELISGEGIQNRQCVHDIPVETISRKHWKDYEEPHFNDFHVTLQMPHLKPIKNIVERMKNISNALTVSATKDGRLTLAIQETTVNMSAHFPDLSVESFAGNIHGFTKTVTDEDNLEIVSATIDIKKFLMFITGMHINNNCTTICSIVQEKMVKLFLEQPGSLSLQCFLTQLII</sequence>
<dbReference type="InParanoid" id="A0A7F5RH57"/>
<reference evidence="6" key="1">
    <citation type="submission" date="2025-08" db="UniProtKB">
        <authorList>
            <consortium name="RefSeq"/>
        </authorList>
    </citation>
    <scope>IDENTIFICATION</scope>
    <source>
        <tissue evidence="6">Entire body</tissue>
    </source>
</reference>
<keyword evidence="5" id="KW-1185">Reference proteome</keyword>
<dbReference type="GO" id="GO:0005730">
    <property type="term" value="C:nucleolus"/>
    <property type="evidence" value="ECO:0007669"/>
    <property type="project" value="InterPro"/>
</dbReference>
<dbReference type="GO" id="GO:0033314">
    <property type="term" value="P:mitotic DNA replication checkpoint signaling"/>
    <property type="evidence" value="ECO:0007669"/>
    <property type="project" value="TreeGrafter"/>
</dbReference>
<evidence type="ECO:0000256" key="2">
    <source>
        <dbReference type="ARBA" id="ARBA00005563"/>
    </source>
</evidence>
<dbReference type="Proteomes" id="UP000192223">
    <property type="component" value="Unplaced"/>
</dbReference>
<dbReference type="GO" id="GO:0031573">
    <property type="term" value="P:mitotic intra-S DNA damage checkpoint signaling"/>
    <property type="evidence" value="ECO:0007669"/>
    <property type="project" value="TreeGrafter"/>
</dbReference>
<accession>A0A7F5RH57</accession>
<dbReference type="OrthoDB" id="10063861at2759"/>
<evidence type="ECO:0000256" key="1">
    <source>
        <dbReference type="ARBA" id="ARBA00004123"/>
    </source>
</evidence>
<comment type="similarity">
    <text evidence="2 4">Belongs to the HUS1 family.</text>
</comment>
<dbReference type="FunCoup" id="A0A7F5RH57">
    <property type="interactions" value="1330"/>
</dbReference>
<dbReference type="RefSeq" id="XP_025835210.1">
    <property type="nucleotide sequence ID" value="XM_025979425.1"/>
</dbReference>